<protein>
    <submittedName>
        <fullName evidence="1">Uncharacterized protein</fullName>
    </submittedName>
</protein>
<name>A0ACC3CD95_PYRYE</name>
<organism evidence="1 2">
    <name type="scientific">Pyropia yezoensis</name>
    <name type="common">Susabi-nori</name>
    <name type="synonym">Porphyra yezoensis</name>
    <dbReference type="NCBI Taxonomy" id="2788"/>
    <lineage>
        <taxon>Eukaryota</taxon>
        <taxon>Rhodophyta</taxon>
        <taxon>Bangiophyceae</taxon>
        <taxon>Bangiales</taxon>
        <taxon>Bangiaceae</taxon>
        <taxon>Pyropia</taxon>
    </lineage>
</organism>
<evidence type="ECO:0000313" key="2">
    <source>
        <dbReference type="Proteomes" id="UP000798662"/>
    </source>
</evidence>
<evidence type="ECO:0000313" key="1">
    <source>
        <dbReference type="EMBL" id="KAK1868185.1"/>
    </source>
</evidence>
<reference evidence="1" key="1">
    <citation type="submission" date="2019-11" db="EMBL/GenBank/DDBJ databases">
        <title>Nori genome reveals adaptations in red seaweeds to the harsh intertidal environment.</title>
        <authorList>
            <person name="Wang D."/>
            <person name="Mao Y."/>
        </authorList>
    </citation>
    <scope>NUCLEOTIDE SEQUENCE</scope>
    <source>
        <tissue evidence="1">Gametophyte</tissue>
    </source>
</reference>
<sequence>MDLLMGAGSPTVEQLVSGADSTPDPDDKLMADEATVGLGALVADSTGSHDAAIRAKLYPLLEMTGVLREGAADYAMDAEYAYQSLATRVLSLYEVLDDAARSVPILQRRKNSRPGRFNTLRLRALQQFVLGVGGAGLSLREQKQLYDFLEVWDRRDAVDRMEVRDHLSLSAVFPTASTFTKALRDDISDAVLGAGWKKLKTREGGAVYEGYYRSVLEVVMAHLRKGAAGVRLWSGDGAPAPPTNLRQSAMDGDAFRLCEKEVVGTHGGSSFVLGLNLYSDSSQLSWSGAHKLYPVRARLVNDMTGDIDWMTVAYIPIVRTLVETAAKERSRLRRCGVLQRVLYVCMRAAMAASRFGVEVCVGGRQLIAFPRVLLYVCDQPEERAVLCLKAGQCQRPCSQCDVLVGVAGSSEALSAAERDVVETLERQLEVDGLRQSSRHRARQETLEASDSLTGFVPALAAMEGLSTSPYLLYKMIGFDALHVLDLGVTRLLVQCLVEVFPKICDGDTPLLGTDAASHRICNERLQHLGRRSKACKTPPGYLVKHDEPQSVFTGKHQREGVSTMAYLVAGVWRTRGALPVPAPTGSGADASLPVGDGVHDAVPDLAARVAALGLHDPEDDGEESNVPAGQAGTAQYDWPAYHAVWKETPIDEAITAMFAEVAVLHAEMSGYTCSTAPLPLTLDVGKCIADRAERFVTMYLTPILGVQHSTKVHKLLCHVMEAIRMHGNINNGNAGINERLHKDDKPYYARTNKAISDFTRQLVVQAQGARIILRRNAEEDECLLAGLEELAGDEDTDSDGAGILHDEDLPDDALGGGGTDGATDVAPGDQPRARGPPGCGVENAALRTPVYHLRRLRLSTMAQWPGLAGVAAALELPVDARVRISTRVQFEAVFECGSTLTQLLYASPSFRGDPWYDFVLYSSADDTSTLSVAEVRAIVRQPDGDVAVVADMAVVPGVANCPLVSRGCTRLAWSVHDGETDVVLRILPLPAIRRVLHVVPDFADLASRRGFDAKPAQWGDPVEDRLAMRFFINAFYPWGS</sequence>
<keyword evidence="2" id="KW-1185">Reference proteome</keyword>
<proteinExistence type="predicted"/>
<dbReference type="Proteomes" id="UP000798662">
    <property type="component" value="Chromosome 3"/>
</dbReference>
<gene>
    <name evidence="1" type="ORF">I4F81_010679</name>
</gene>
<comment type="caution">
    <text evidence="1">The sequence shown here is derived from an EMBL/GenBank/DDBJ whole genome shotgun (WGS) entry which is preliminary data.</text>
</comment>
<accession>A0ACC3CD95</accession>
<dbReference type="EMBL" id="CM020620">
    <property type="protein sequence ID" value="KAK1868185.1"/>
    <property type="molecule type" value="Genomic_DNA"/>
</dbReference>